<dbReference type="Proteomes" id="UP000198815">
    <property type="component" value="Unassembled WGS sequence"/>
</dbReference>
<keyword evidence="2" id="KW-0808">Transferase</keyword>
<dbReference type="PANTHER" id="PTHR35340:SF5">
    <property type="entry name" value="ASST-DOMAIN-CONTAINING PROTEIN"/>
    <property type="match status" value="1"/>
</dbReference>
<evidence type="ECO:0000313" key="2">
    <source>
        <dbReference type="EMBL" id="SES00846.1"/>
    </source>
</evidence>
<dbReference type="InterPro" id="IPR053143">
    <property type="entry name" value="Arylsulfate_ST"/>
</dbReference>
<keyword evidence="3" id="KW-1185">Reference proteome</keyword>
<dbReference type="EMBL" id="FOGZ01000029">
    <property type="protein sequence ID" value="SES00846.1"/>
    <property type="molecule type" value="Genomic_DNA"/>
</dbReference>
<evidence type="ECO:0000313" key="3">
    <source>
        <dbReference type="Proteomes" id="UP000198815"/>
    </source>
</evidence>
<dbReference type="GO" id="GO:0016740">
    <property type="term" value="F:transferase activity"/>
    <property type="evidence" value="ECO:0007669"/>
    <property type="project" value="UniProtKB-KW"/>
</dbReference>
<dbReference type="InterPro" id="IPR039535">
    <property type="entry name" value="ASST-like"/>
</dbReference>
<sequence>MRFHSSMLSAAKISVATLAPGPLAPGLFFATPNTGEYSAVIYDNSGSPVWISARGEATTDFRVQQYQGKPVLTFWSGKIDNQVGNGQGHGVILDAGYNKIAEVDAGNGMLSDLHEFQLTARGTALVTVYPATAADLTSVGGPAQGWMYDCHIQEIDVATNELLLDWVASKHIGLDESYQPLGSTGSDAATPYDPYHLNAISADTDSTLLLSARHTHTVYSIQRSSGDIAWRLGGKKSDFAVAEDAAFAWQHHARRQSSSQISLFDNHTLETTGSSRGLLLTVDEQARTATVAQQYTRPGHLGNAMGSTQILGNGNVLVGWGTQNAATEFSADGTALWEASALGSNCYRVARSEWTGRPTTAPDIAVDASGGTLTVHASWNGATEVATWRVLTGNSASALGKAVEVARSGFETSTTTGLAGYVQVLALDAAGAILGRSRVVAL</sequence>
<keyword evidence="1" id="KW-0732">Signal</keyword>
<dbReference type="Pfam" id="PF14269">
    <property type="entry name" value="Arylsulfotran_2"/>
    <property type="match status" value="1"/>
</dbReference>
<evidence type="ECO:0000256" key="1">
    <source>
        <dbReference type="SAM" id="SignalP"/>
    </source>
</evidence>
<name>A0A1H9TUM2_9ACTN</name>
<feature type="chain" id="PRO_5038661147" evidence="1">
    <location>
        <begin position="20"/>
        <end position="442"/>
    </location>
</feature>
<gene>
    <name evidence="2" type="ORF">SAMN05443377_1291</name>
</gene>
<proteinExistence type="predicted"/>
<accession>A0A1H9TUM2</accession>
<dbReference type="AlphaFoldDB" id="A0A1H9TUM2"/>
<reference evidence="2 3" key="1">
    <citation type="submission" date="2016-10" db="EMBL/GenBank/DDBJ databases">
        <authorList>
            <person name="de Groot N.N."/>
        </authorList>
    </citation>
    <scope>NUCLEOTIDE SEQUENCE [LARGE SCALE GENOMIC DNA]</scope>
    <source>
        <strain evidence="2 3">DSM 16859</strain>
    </source>
</reference>
<dbReference type="PANTHER" id="PTHR35340">
    <property type="entry name" value="PQQ ENZYME REPEAT PROTEIN-RELATED"/>
    <property type="match status" value="1"/>
</dbReference>
<protein>
    <submittedName>
        <fullName evidence="2">Arylsulfotransferase (ASST)</fullName>
    </submittedName>
</protein>
<feature type="signal peptide" evidence="1">
    <location>
        <begin position="1"/>
        <end position="19"/>
    </location>
</feature>
<organism evidence="2 3">
    <name type="scientific">Propionibacterium cyclohexanicum</name>
    <dbReference type="NCBI Taxonomy" id="64702"/>
    <lineage>
        <taxon>Bacteria</taxon>
        <taxon>Bacillati</taxon>
        <taxon>Actinomycetota</taxon>
        <taxon>Actinomycetes</taxon>
        <taxon>Propionibacteriales</taxon>
        <taxon>Propionibacteriaceae</taxon>
        <taxon>Propionibacterium</taxon>
    </lineage>
</organism>
<dbReference type="STRING" id="64702.SAMN05443377_1291"/>